<protein>
    <recommendedName>
        <fullName evidence="12">ABC transporter</fullName>
    </recommendedName>
</protein>
<comment type="subcellular location">
    <subcellularLocation>
        <location evidence="1">Cell membrane</location>
        <topology evidence="1">Multi-pass membrane protein</topology>
    </subcellularLocation>
</comment>
<dbReference type="InterPro" id="IPR011527">
    <property type="entry name" value="ABC1_TM_dom"/>
</dbReference>
<keyword evidence="2 7" id="KW-0812">Transmembrane</keyword>
<evidence type="ECO:0008006" key="12">
    <source>
        <dbReference type="Google" id="ProtNLM"/>
    </source>
</evidence>
<dbReference type="AlphaFoldDB" id="A0A1E5Q5M2"/>
<dbReference type="OrthoDB" id="9772049at2"/>
<dbReference type="SUPFAM" id="SSF90123">
    <property type="entry name" value="ABC transporter transmembrane region"/>
    <property type="match status" value="1"/>
</dbReference>
<comment type="caution">
    <text evidence="10">The sequence shown here is derived from an EMBL/GenBank/DDBJ whole genome shotgun (WGS) entry which is preliminary data.</text>
</comment>
<dbReference type="GO" id="GO:0015421">
    <property type="term" value="F:ABC-type oligopeptide transporter activity"/>
    <property type="evidence" value="ECO:0007669"/>
    <property type="project" value="TreeGrafter"/>
</dbReference>
<dbReference type="Pfam" id="PF00005">
    <property type="entry name" value="ABC_tran"/>
    <property type="match status" value="1"/>
</dbReference>
<dbReference type="InterPro" id="IPR003439">
    <property type="entry name" value="ABC_transporter-like_ATP-bd"/>
</dbReference>
<dbReference type="PROSITE" id="PS50929">
    <property type="entry name" value="ABC_TM1F"/>
    <property type="match status" value="1"/>
</dbReference>
<dbReference type="SMART" id="SM00382">
    <property type="entry name" value="AAA"/>
    <property type="match status" value="1"/>
</dbReference>
<gene>
    <name evidence="10" type="ORF">BEN30_13470</name>
</gene>
<evidence type="ECO:0000256" key="6">
    <source>
        <dbReference type="ARBA" id="ARBA00023136"/>
    </source>
</evidence>
<evidence type="ECO:0000259" key="9">
    <source>
        <dbReference type="PROSITE" id="PS50929"/>
    </source>
</evidence>
<dbReference type="EMBL" id="MCGG01000043">
    <property type="protein sequence ID" value="OEJ65899.1"/>
    <property type="molecule type" value="Genomic_DNA"/>
</dbReference>
<dbReference type="GO" id="GO:0005886">
    <property type="term" value="C:plasma membrane"/>
    <property type="evidence" value="ECO:0007669"/>
    <property type="project" value="UniProtKB-SubCell"/>
</dbReference>
<keyword evidence="5 7" id="KW-1133">Transmembrane helix</keyword>
<keyword evidence="6 7" id="KW-0472">Membrane</keyword>
<evidence type="ECO:0000256" key="7">
    <source>
        <dbReference type="SAM" id="Phobius"/>
    </source>
</evidence>
<evidence type="ECO:0000256" key="3">
    <source>
        <dbReference type="ARBA" id="ARBA00022741"/>
    </source>
</evidence>
<dbReference type="GO" id="GO:0016887">
    <property type="term" value="F:ATP hydrolysis activity"/>
    <property type="evidence" value="ECO:0007669"/>
    <property type="project" value="InterPro"/>
</dbReference>
<organism evidence="10 11">
    <name type="scientific">Magnetovibrio blakemorei</name>
    <dbReference type="NCBI Taxonomy" id="28181"/>
    <lineage>
        <taxon>Bacteria</taxon>
        <taxon>Pseudomonadati</taxon>
        <taxon>Pseudomonadota</taxon>
        <taxon>Alphaproteobacteria</taxon>
        <taxon>Rhodospirillales</taxon>
        <taxon>Magnetovibrionaceae</taxon>
        <taxon>Magnetovibrio</taxon>
    </lineage>
</organism>
<feature type="transmembrane region" description="Helical" evidence="7">
    <location>
        <begin position="131"/>
        <end position="147"/>
    </location>
</feature>
<dbReference type="RefSeq" id="WP_069958592.1">
    <property type="nucleotide sequence ID" value="NZ_MCGG01000043.1"/>
</dbReference>
<evidence type="ECO:0000256" key="4">
    <source>
        <dbReference type="ARBA" id="ARBA00022840"/>
    </source>
</evidence>
<dbReference type="Pfam" id="PF00664">
    <property type="entry name" value="ABC_membrane"/>
    <property type="match status" value="1"/>
</dbReference>
<evidence type="ECO:0000313" key="10">
    <source>
        <dbReference type="EMBL" id="OEJ65899.1"/>
    </source>
</evidence>
<feature type="transmembrane region" description="Helical" evidence="7">
    <location>
        <begin position="43"/>
        <end position="65"/>
    </location>
</feature>
<evidence type="ECO:0000256" key="5">
    <source>
        <dbReference type="ARBA" id="ARBA00022989"/>
    </source>
</evidence>
<accession>A0A1E5Q5M2</accession>
<dbReference type="STRING" id="28181.BEN30_13470"/>
<proteinExistence type="predicted"/>
<feature type="domain" description="ABC transmembrane type-1" evidence="9">
    <location>
        <begin position="21"/>
        <end position="297"/>
    </location>
</feature>
<evidence type="ECO:0000259" key="8">
    <source>
        <dbReference type="PROSITE" id="PS50893"/>
    </source>
</evidence>
<dbReference type="InterPro" id="IPR027417">
    <property type="entry name" value="P-loop_NTPase"/>
</dbReference>
<dbReference type="PANTHER" id="PTHR43394">
    <property type="entry name" value="ATP-DEPENDENT PERMEASE MDL1, MITOCHONDRIAL"/>
    <property type="match status" value="1"/>
</dbReference>
<evidence type="ECO:0000313" key="11">
    <source>
        <dbReference type="Proteomes" id="UP000095347"/>
    </source>
</evidence>
<dbReference type="Gene3D" id="3.40.50.300">
    <property type="entry name" value="P-loop containing nucleotide triphosphate hydrolases"/>
    <property type="match status" value="1"/>
</dbReference>
<dbReference type="SUPFAM" id="SSF52540">
    <property type="entry name" value="P-loop containing nucleoside triphosphate hydrolases"/>
    <property type="match status" value="1"/>
</dbReference>
<feature type="transmembrane region" description="Helical" evidence="7">
    <location>
        <begin position="12"/>
        <end position="37"/>
    </location>
</feature>
<dbReference type="InterPro" id="IPR036640">
    <property type="entry name" value="ABC1_TM_sf"/>
</dbReference>
<dbReference type="Proteomes" id="UP000095347">
    <property type="component" value="Unassembled WGS sequence"/>
</dbReference>
<dbReference type="InterPro" id="IPR039421">
    <property type="entry name" value="Type_1_exporter"/>
</dbReference>
<reference evidence="11" key="1">
    <citation type="submission" date="2016-07" db="EMBL/GenBank/DDBJ databases">
        <authorList>
            <person name="Florea S."/>
            <person name="Webb J.S."/>
            <person name="Jaromczyk J."/>
            <person name="Schardl C.L."/>
        </authorList>
    </citation>
    <scope>NUCLEOTIDE SEQUENCE [LARGE SCALE GENOMIC DNA]</scope>
    <source>
        <strain evidence="11">MV-1</strain>
    </source>
</reference>
<keyword evidence="11" id="KW-1185">Reference proteome</keyword>
<dbReference type="Gene3D" id="1.20.1560.10">
    <property type="entry name" value="ABC transporter type 1, transmembrane domain"/>
    <property type="match status" value="1"/>
</dbReference>
<evidence type="ECO:0000256" key="1">
    <source>
        <dbReference type="ARBA" id="ARBA00004651"/>
    </source>
</evidence>
<name>A0A1E5Q5M2_9PROT</name>
<feature type="transmembrane region" description="Helical" evidence="7">
    <location>
        <begin position="153"/>
        <end position="173"/>
    </location>
</feature>
<dbReference type="InterPro" id="IPR003593">
    <property type="entry name" value="AAA+_ATPase"/>
</dbReference>
<dbReference type="PROSITE" id="PS50893">
    <property type="entry name" value="ABC_TRANSPORTER_2"/>
    <property type="match status" value="1"/>
</dbReference>
<keyword evidence="4" id="KW-0067">ATP-binding</keyword>
<feature type="domain" description="ABC transporter" evidence="8">
    <location>
        <begin position="328"/>
        <end position="562"/>
    </location>
</feature>
<evidence type="ECO:0000256" key="2">
    <source>
        <dbReference type="ARBA" id="ARBA00022692"/>
    </source>
</evidence>
<sequence length="562" mass="60822">MDEFLKRLKAYPFVTLELVGASFFANVLALASSLFVIQVLNRYVSHGVGSTLLTLTAGVLIAIFFEIGFRQIRLTIANALSEPFDRANASGSFDVLTGARADVLAQMTPGQKREAASASDAIQQAYAAPNMVAYFDFPFAFVFWFALLMISPISALIVVFFVLLVVGLGWVNLKAMRGPTEKMQTKMAERQGLFDSAILDPDTVRAFTAETFLRQRWRTMYDGLNNLRASIAARQGGVQNLTQGVQALMSTAIIAIGGVLVVNGHLDVGLLIGTNILASRTLGPVIRITQSVGMIANAKVARLTLDGLMRLPREAKRGSALGIYKGGIEFKDVAFVHPGQPTPLFETLNLKLDPGALFVVSGANGTGKTTLARLLAGLMKPSRGQILVDGVDLVQVAPEWWRRQIVYLPQEPGFFSGTVRENITAYSPDMTEKDLNTVIRDAGLEAFFSTSREGFDMVLQAGGRNLPLGIRRRLALARALSSEGRLVILDEPTEGLDGEGAQQMGRVMNALRQKGCTIIALSHDANIIKGAPFILDLNVKPVPRLLKAQTATTDVVNQQVSA</sequence>
<dbReference type="PANTHER" id="PTHR43394:SF1">
    <property type="entry name" value="ATP-BINDING CASSETTE SUB-FAMILY B MEMBER 10, MITOCHONDRIAL"/>
    <property type="match status" value="1"/>
</dbReference>
<keyword evidence="3" id="KW-0547">Nucleotide-binding</keyword>
<dbReference type="GO" id="GO:0005524">
    <property type="term" value="F:ATP binding"/>
    <property type="evidence" value="ECO:0007669"/>
    <property type="project" value="UniProtKB-KW"/>
</dbReference>